<dbReference type="Proteomes" id="UP000298061">
    <property type="component" value="Unassembled WGS sequence"/>
</dbReference>
<protein>
    <recommendedName>
        <fullName evidence="4">Ras modification protein ERF4</fullName>
    </recommendedName>
</protein>
<dbReference type="InterPro" id="IPR019383">
    <property type="entry name" value="Golgin_A_7/ERF4"/>
</dbReference>
<reference evidence="9 10" key="1">
    <citation type="submission" date="2019-02" db="EMBL/GenBank/DDBJ databases">
        <title>Genome sequencing of the rare red list fungi Hericium alpestre (H. flagellum).</title>
        <authorList>
            <person name="Buettner E."/>
            <person name="Kellner H."/>
        </authorList>
    </citation>
    <scope>NUCLEOTIDE SEQUENCE [LARGE SCALE GENOMIC DNA]</scope>
    <source>
        <strain evidence="9 10">DSM 108284</strain>
    </source>
</reference>
<evidence type="ECO:0000256" key="7">
    <source>
        <dbReference type="SAM" id="MobiDB-lite"/>
    </source>
</evidence>
<comment type="subcellular location">
    <subcellularLocation>
        <location evidence="1">Endoplasmic reticulum membrane</location>
        <topology evidence="1">Peripheral membrane protein</topology>
    </subcellularLocation>
</comment>
<evidence type="ECO:0000313" key="9">
    <source>
        <dbReference type="EMBL" id="TFY79830.1"/>
    </source>
</evidence>
<feature type="non-terminal residue" evidence="9">
    <location>
        <position position="1"/>
    </location>
</feature>
<evidence type="ECO:0000256" key="3">
    <source>
        <dbReference type="ARBA" id="ARBA00011396"/>
    </source>
</evidence>
<evidence type="ECO:0000256" key="4">
    <source>
        <dbReference type="ARBA" id="ARBA00018463"/>
    </source>
</evidence>
<dbReference type="GO" id="GO:0006612">
    <property type="term" value="P:protein targeting to membrane"/>
    <property type="evidence" value="ECO:0007669"/>
    <property type="project" value="TreeGrafter"/>
</dbReference>
<evidence type="ECO:0000256" key="5">
    <source>
        <dbReference type="ARBA" id="ARBA00022824"/>
    </source>
</evidence>
<dbReference type="InterPro" id="IPR051371">
    <property type="entry name" value="Ras_palmitoyltransferase"/>
</dbReference>
<dbReference type="PANTHER" id="PTHR13254:SF0">
    <property type="entry name" value="GOLGIN SUBFAMILY A MEMBER 7_ERF4 DOMAIN-CONTAINING PROTEIN"/>
    <property type="match status" value="1"/>
</dbReference>
<keyword evidence="5" id="KW-0256">Endoplasmic reticulum</keyword>
<dbReference type="EMBL" id="SFCI01000435">
    <property type="protein sequence ID" value="TFY79830.1"/>
    <property type="molecule type" value="Genomic_DNA"/>
</dbReference>
<keyword evidence="6" id="KW-0472">Membrane</keyword>
<dbReference type="AlphaFoldDB" id="A0A4Z0A074"/>
<gene>
    <name evidence="9" type="ORF">EWM64_g4190</name>
</gene>
<dbReference type="Pfam" id="PF10256">
    <property type="entry name" value="Erf4"/>
    <property type="match status" value="1"/>
</dbReference>
<evidence type="ECO:0000256" key="1">
    <source>
        <dbReference type="ARBA" id="ARBA00004406"/>
    </source>
</evidence>
<name>A0A4Z0A074_9AGAM</name>
<proteinExistence type="inferred from homology"/>
<sequence>LGDLTVVAQDSLSADAHPLRLDLSSTPSPSPPPWEVLDPPLAPGEEGWHKPEASFAKKQTRRLKPVSSYYFGPPPPGAAYGTDPVGRIGVHHPREIVRIERDYSGGDIIQFADTYPLELEGRITHTQFLETINAINEVLIEAHSLRWSALDTFLDIFTLHVSSLIMSSHYDREMRRLQRIFGELNRELYNPMGLNILWPRKVAFLFLEIEYY</sequence>
<comment type="subunit">
    <text evidence="3">Interacts with ERF2.</text>
</comment>
<evidence type="ECO:0000313" key="10">
    <source>
        <dbReference type="Proteomes" id="UP000298061"/>
    </source>
</evidence>
<comment type="similarity">
    <text evidence="2">Belongs to the ERF4 family.</text>
</comment>
<feature type="domain" description="Golgin subfamily A member 7/ERF4" evidence="8">
    <location>
        <begin position="96"/>
        <end position="208"/>
    </location>
</feature>
<dbReference type="GO" id="GO:0031211">
    <property type="term" value="C:endoplasmic reticulum palmitoyltransferase complex"/>
    <property type="evidence" value="ECO:0007669"/>
    <property type="project" value="TreeGrafter"/>
</dbReference>
<dbReference type="STRING" id="135208.A0A4Z0A074"/>
<dbReference type="PANTHER" id="PTHR13254">
    <property type="entry name" value="GOLGI AUTOANTIGEN, GOLGIN SUBFAMILY A, 7"/>
    <property type="match status" value="1"/>
</dbReference>
<feature type="region of interest" description="Disordered" evidence="7">
    <location>
        <begin position="15"/>
        <end position="49"/>
    </location>
</feature>
<evidence type="ECO:0000256" key="2">
    <source>
        <dbReference type="ARBA" id="ARBA00007732"/>
    </source>
</evidence>
<evidence type="ECO:0000256" key="6">
    <source>
        <dbReference type="ARBA" id="ARBA00023136"/>
    </source>
</evidence>
<organism evidence="9 10">
    <name type="scientific">Hericium alpestre</name>
    <dbReference type="NCBI Taxonomy" id="135208"/>
    <lineage>
        <taxon>Eukaryota</taxon>
        <taxon>Fungi</taxon>
        <taxon>Dikarya</taxon>
        <taxon>Basidiomycota</taxon>
        <taxon>Agaricomycotina</taxon>
        <taxon>Agaricomycetes</taxon>
        <taxon>Russulales</taxon>
        <taxon>Hericiaceae</taxon>
        <taxon>Hericium</taxon>
    </lineage>
</organism>
<evidence type="ECO:0000259" key="8">
    <source>
        <dbReference type="Pfam" id="PF10256"/>
    </source>
</evidence>
<dbReference type="OrthoDB" id="2190159at2759"/>
<comment type="caution">
    <text evidence="9">The sequence shown here is derived from an EMBL/GenBank/DDBJ whole genome shotgun (WGS) entry which is preliminary data.</text>
</comment>
<accession>A0A4Z0A074</accession>
<keyword evidence="10" id="KW-1185">Reference proteome</keyword>
<dbReference type="GO" id="GO:0005789">
    <property type="term" value="C:endoplasmic reticulum membrane"/>
    <property type="evidence" value="ECO:0007669"/>
    <property type="project" value="UniProtKB-SubCell"/>
</dbReference>